<name>A0A0D3JHC0_EMIH1</name>
<dbReference type="Gene3D" id="3.40.50.300">
    <property type="entry name" value="P-loop containing nucleotide triphosphate hydrolases"/>
    <property type="match status" value="2"/>
</dbReference>
<evidence type="ECO:0000256" key="4">
    <source>
        <dbReference type="SAM" id="MobiDB-lite"/>
    </source>
</evidence>
<dbReference type="InterPro" id="IPR003593">
    <property type="entry name" value="AAA+_ATPase"/>
</dbReference>
<dbReference type="OMA" id="IEWTNEF"/>
<dbReference type="STRING" id="2903.R1E850"/>
<dbReference type="SUPFAM" id="SSF116846">
    <property type="entry name" value="MIT domain"/>
    <property type="match status" value="1"/>
</dbReference>
<dbReference type="InterPro" id="IPR041569">
    <property type="entry name" value="AAA_lid_3"/>
</dbReference>
<keyword evidence="2" id="KW-0547">Nucleotide-binding</keyword>
<dbReference type="Gene3D" id="1.10.8.60">
    <property type="match status" value="1"/>
</dbReference>
<reference evidence="6" key="2">
    <citation type="submission" date="2024-10" db="UniProtKB">
        <authorList>
            <consortium name="EnsemblProtists"/>
        </authorList>
    </citation>
    <scope>IDENTIFICATION</scope>
</reference>
<feature type="domain" description="AAA+ ATPase" evidence="5">
    <location>
        <begin position="217"/>
        <end position="364"/>
    </location>
</feature>
<feature type="region of interest" description="Disordered" evidence="4">
    <location>
        <begin position="208"/>
        <end position="230"/>
    </location>
</feature>
<dbReference type="PANTHER" id="PTHR23074">
    <property type="entry name" value="AAA DOMAIN-CONTAINING"/>
    <property type="match status" value="1"/>
</dbReference>
<keyword evidence="3" id="KW-0067">ATP-binding</keyword>
<dbReference type="InterPro" id="IPR027417">
    <property type="entry name" value="P-loop_NTPase"/>
</dbReference>
<dbReference type="PaxDb" id="2903-EOD22905"/>
<evidence type="ECO:0000256" key="2">
    <source>
        <dbReference type="ARBA" id="ARBA00022741"/>
    </source>
</evidence>
<keyword evidence="7" id="KW-1185">Reference proteome</keyword>
<feature type="compositionally biased region" description="Pro residues" evidence="4">
    <location>
        <begin position="112"/>
        <end position="121"/>
    </location>
</feature>
<dbReference type="InterPro" id="IPR050304">
    <property type="entry name" value="MT-severing_AAA_ATPase"/>
</dbReference>
<dbReference type="AlphaFoldDB" id="A0A0D3JHC0"/>
<dbReference type="Gene3D" id="1.20.58.80">
    <property type="entry name" value="Phosphotransferase system, lactose/cellobiose-type IIA subunit"/>
    <property type="match status" value="1"/>
</dbReference>
<evidence type="ECO:0000256" key="3">
    <source>
        <dbReference type="ARBA" id="ARBA00022840"/>
    </source>
</evidence>
<evidence type="ECO:0000313" key="6">
    <source>
        <dbReference type="EnsemblProtists" id="EOD22905"/>
    </source>
</evidence>
<dbReference type="Pfam" id="PF00004">
    <property type="entry name" value="AAA"/>
    <property type="match status" value="1"/>
</dbReference>
<dbReference type="SMART" id="SM00382">
    <property type="entry name" value="AAA"/>
    <property type="match status" value="1"/>
</dbReference>
<comment type="subcellular location">
    <subcellularLocation>
        <location evidence="1">Membrane</location>
    </subcellularLocation>
</comment>
<dbReference type="GeneID" id="17268452"/>
<dbReference type="Proteomes" id="UP000013827">
    <property type="component" value="Unassembled WGS sequence"/>
</dbReference>
<feature type="region of interest" description="Disordered" evidence="4">
    <location>
        <begin position="1"/>
        <end position="22"/>
    </location>
</feature>
<dbReference type="InterPro" id="IPR003959">
    <property type="entry name" value="ATPase_AAA_core"/>
</dbReference>
<dbReference type="GO" id="GO:0016020">
    <property type="term" value="C:membrane"/>
    <property type="evidence" value="ECO:0007669"/>
    <property type="project" value="UniProtKB-SubCell"/>
</dbReference>
<evidence type="ECO:0000259" key="5">
    <source>
        <dbReference type="SMART" id="SM00382"/>
    </source>
</evidence>
<dbReference type="Pfam" id="PF17862">
    <property type="entry name" value="AAA_lid_3"/>
    <property type="match status" value="1"/>
</dbReference>
<evidence type="ECO:0000256" key="1">
    <source>
        <dbReference type="ARBA" id="ARBA00004370"/>
    </source>
</evidence>
<dbReference type="GO" id="GO:0016197">
    <property type="term" value="P:endosomal transport"/>
    <property type="evidence" value="ECO:0007669"/>
    <property type="project" value="TreeGrafter"/>
</dbReference>
<dbReference type="RefSeq" id="XP_005775334.1">
    <property type="nucleotide sequence ID" value="XM_005775277.1"/>
</dbReference>
<dbReference type="PANTHER" id="PTHR23074:SF83">
    <property type="entry name" value="VACUOLAR PROTEIN SORTING-ASSOCIATED PROTEIN 4A"/>
    <property type="match status" value="1"/>
</dbReference>
<accession>A0A0D3JHC0</accession>
<proteinExistence type="predicted"/>
<dbReference type="KEGG" id="ehx:EMIHUDRAFT_447716"/>
<dbReference type="GO" id="GO:0007033">
    <property type="term" value="P:vacuole organization"/>
    <property type="evidence" value="ECO:0007669"/>
    <property type="project" value="TreeGrafter"/>
</dbReference>
<dbReference type="GO" id="GO:0016887">
    <property type="term" value="F:ATP hydrolysis activity"/>
    <property type="evidence" value="ECO:0007669"/>
    <property type="project" value="InterPro"/>
</dbReference>
<feature type="compositionally biased region" description="Basic and acidic residues" evidence="4">
    <location>
        <begin position="1"/>
        <end position="10"/>
    </location>
</feature>
<dbReference type="Pfam" id="PF09336">
    <property type="entry name" value="Vps4_C"/>
    <property type="match status" value="1"/>
</dbReference>
<reference evidence="7" key="1">
    <citation type="journal article" date="2013" name="Nature">
        <title>Pan genome of the phytoplankton Emiliania underpins its global distribution.</title>
        <authorList>
            <person name="Read B.A."/>
            <person name="Kegel J."/>
            <person name="Klute M.J."/>
            <person name="Kuo A."/>
            <person name="Lefebvre S.C."/>
            <person name="Maumus F."/>
            <person name="Mayer C."/>
            <person name="Miller J."/>
            <person name="Monier A."/>
            <person name="Salamov A."/>
            <person name="Young J."/>
            <person name="Aguilar M."/>
            <person name="Claverie J.M."/>
            <person name="Frickenhaus S."/>
            <person name="Gonzalez K."/>
            <person name="Herman E.K."/>
            <person name="Lin Y.C."/>
            <person name="Napier J."/>
            <person name="Ogata H."/>
            <person name="Sarno A.F."/>
            <person name="Shmutz J."/>
            <person name="Schroeder D."/>
            <person name="de Vargas C."/>
            <person name="Verret F."/>
            <person name="von Dassow P."/>
            <person name="Valentin K."/>
            <person name="Van de Peer Y."/>
            <person name="Wheeler G."/>
            <person name="Dacks J.B."/>
            <person name="Delwiche C.F."/>
            <person name="Dyhrman S.T."/>
            <person name="Glockner G."/>
            <person name="John U."/>
            <person name="Richards T."/>
            <person name="Worden A.Z."/>
            <person name="Zhang X."/>
            <person name="Grigoriev I.V."/>
            <person name="Allen A.E."/>
            <person name="Bidle K."/>
            <person name="Borodovsky M."/>
            <person name="Bowler C."/>
            <person name="Brownlee C."/>
            <person name="Cock J.M."/>
            <person name="Elias M."/>
            <person name="Gladyshev V.N."/>
            <person name="Groth M."/>
            <person name="Guda C."/>
            <person name="Hadaegh A."/>
            <person name="Iglesias-Rodriguez M.D."/>
            <person name="Jenkins J."/>
            <person name="Jones B.M."/>
            <person name="Lawson T."/>
            <person name="Leese F."/>
            <person name="Lindquist E."/>
            <person name="Lobanov A."/>
            <person name="Lomsadze A."/>
            <person name="Malik S.B."/>
            <person name="Marsh M.E."/>
            <person name="Mackinder L."/>
            <person name="Mock T."/>
            <person name="Mueller-Roeber B."/>
            <person name="Pagarete A."/>
            <person name="Parker M."/>
            <person name="Probert I."/>
            <person name="Quesneville H."/>
            <person name="Raines C."/>
            <person name="Rensing S.A."/>
            <person name="Riano-Pachon D.M."/>
            <person name="Richier S."/>
            <person name="Rokitta S."/>
            <person name="Shiraiwa Y."/>
            <person name="Soanes D.M."/>
            <person name="van der Giezen M."/>
            <person name="Wahlund T.M."/>
            <person name="Williams B."/>
            <person name="Wilson W."/>
            <person name="Wolfe G."/>
            <person name="Wurch L.L."/>
        </authorList>
    </citation>
    <scope>NUCLEOTIDE SEQUENCE</scope>
</reference>
<dbReference type="SUPFAM" id="SSF52540">
    <property type="entry name" value="P-loop containing nucleoside triphosphate hydrolases"/>
    <property type="match status" value="1"/>
</dbReference>
<dbReference type="eggNOG" id="KOG0739">
    <property type="taxonomic scope" value="Eukaryota"/>
</dbReference>
<feature type="region of interest" description="Disordered" evidence="4">
    <location>
        <begin position="92"/>
        <end position="147"/>
    </location>
</feature>
<feature type="compositionally biased region" description="Low complexity" evidence="4">
    <location>
        <begin position="130"/>
        <end position="140"/>
    </location>
</feature>
<dbReference type="InterPro" id="IPR007330">
    <property type="entry name" value="MIT_dom"/>
</dbReference>
<evidence type="ECO:0000313" key="7">
    <source>
        <dbReference type="Proteomes" id="UP000013827"/>
    </source>
</evidence>
<organism evidence="6 7">
    <name type="scientific">Emiliania huxleyi (strain CCMP1516)</name>
    <dbReference type="NCBI Taxonomy" id="280463"/>
    <lineage>
        <taxon>Eukaryota</taxon>
        <taxon>Haptista</taxon>
        <taxon>Haptophyta</taxon>
        <taxon>Prymnesiophyceae</taxon>
        <taxon>Isochrysidales</taxon>
        <taxon>Noelaerhabdaceae</taxon>
        <taxon>Emiliania</taxon>
    </lineage>
</organism>
<dbReference type="HOGENOM" id="CLU_000688_21_12_1"/>
<protein>
    <recommendedName>
        <fullName evidence="5">AAA+ ATPase domain-containing protein</fullName>
    </recommendedName>
</protein>
<dbReference type="InterPro" id="IPR036181">
    <property type="entry name" value="MIT_dom_sf"/>
</dbReference>
<dbReference type="EnsemblProtists" id="EOD22905">
    <property type="protein sequence ID" value="EOD22905"/>
    <property type="gene ID" value="EMIHUDRAFT_447716"/>
</dbReference>
<sequence>MRAIGRKGDVSEGSGENGSGVGQRVAEARIAALIILNDATRAEEAGDAPTALSLYESGVQALLASIRCEVDAGVAQSMRSKAAECLERAEALKRRAGPSRSNSTRTLQRRPAPLPPRPAPLPRRGGGGPSASLPGPSAARPVEKGSDEAAAAVEGAILSEKPDVRLADAKAALHEAAVLPIRFPDLFTGARQPWRGVLLYGPSPGGRLGPRCRPSRSFPRKLPVGPPGTGKSHLAKAVATEVAATFFSVSSSDLVSKWVGESEKQVRALFESAERRKPAIIFIDEVDALASARSENEAEASRRLKNELLVRMSGVGQGVLVLGATNVPWEIRPRRRKIAAGSHPLRRTAGLSGADLSVLVRDALMAPLRELQSATHFRQLTDGCWAPCKPSERGAKKLSLLEVPAQALRTPPVTHAHFDAAVERCRPTVAQSELARHEQFTREFGAGNAV</sequence>
<dbReference type="GO" id="GO:0005524">
    <property type="term" value="F:ATP binding"/>
    <property type="evidence" value="ECO:0007669"/>
    <property type="project" value="UniProtKB-KW"/>
</dbReference>
<dbReference type="InterPro" id="IPR015415">
    <property type="entry name" value="Spast_Vps4_C"/>
</dbReference>
<dbReference type="Pfam" id="PF04212">
    <property type="entry name" value="MIT"/>
    <property type="match status" value="1"/>
</dbReference>